<reference evidence="1" key="1">
    <citation type="submission" date="2020-08" db="EMBL/GenBank/DDBJ databases">
        <title>Plant Genome Project.</title>
        <authorList>
            <person name="Zhang R.-G."/>
        </authorList>
    </citation>
    <scope>NUCLEOTIDE SEQUENCE</scope>
    <source>
        <strain evidence="1">WSP0</strain>
        <tissue evidence="1">Leaf</tissue>
    </source>
</reference>
<protein>
    <submittedName>
        <fullName evidence="1">Uncharacterized protein</fullName>
    </submittedName>
</protein>
<evidence type="ECO:0000313" key="1">
    <source>
        <dbReference type="EMBL" id="KAG5565775.1"/>
    </source>
</evidence>
<evidence type="ECO:0000313" key="2">
    <source>
        <dbReference type="Proteomes" id="UP000823749"/>
    </source>
</evidence>
<dbReference type="EMBL" id="JACTNZ010000001">
    <property type="protein sequence ID" value="KAG5565775.1"/>
    <property type="molecule type" value="Genomic_DNA"/>
</dbReference>
<name>A0AAV6LM27_9ERIC</name>
<keyword evidence="2" id="KW-1185">Reference proteome</keyword>
<proteinExistence type="predicted"/>
<comment type="caution">
    <text evidence="1">The sequence shown here is derived from an EMBL/GenBank/DDBJ whole genome shotgun (WGS) entry which is preliminary data.</text>
</comment>
<organism evidence="1 2">
    <name type="scientific">Rhododendron griersonianum</name>
    <dbReference type="NCBI Taxonomy" id="479676"/>
    <lineage>
        <taxon>Eukaryota</taxon>
        <taxon>Viridiplantae</taxon>
        <taxon>Streptophyta</taxon>
        <taxon>Embryophyta</taxon>
        <taxon>Tracheophyta</taxon>
        <taxon>Spermatophyta</taxon>
        <taxon>Magnoliopsida</taxon>
        <taxon>eudicotyledons</taxon>
        <taxon>Gunneridae</taxon>
        <taxon>Pentapetalae</taxon>
        <taxon>asterids</taxon>
        <taxon>Ericales</taxon>
        <taxon>Ericaceae</taxon>
        <taxon>Ericoideae</taxon>
        <taxon>Rhodoreae</taxon>
        <taxon>Rhododendron</taxon>
    </lineage>
</organism>
<accession>A0AAV6LM27</accession>
<gene>
    <name evidence="1" type="ORF">RHGRI_001633</name>
</gene>
<sequence>MLVDLYRFPTFTAESSSQAVFCKTSSCPDGCCSEVQQLPKAVQIMFYHSLKATMLLHFGGLIWSRVQ</sequence>
<dbReference type="Proteomes" id="UP000823749">
    <property type="component" value="Chromosome 1"/>
</dbReference>
<dbReference type="AlphaFoldDB" id="A0AAV6LM27"/>